<dbReference type="Gene3D" id="1.10.357.10">
    <property type="entry name" value="Tetracycline Repressor, domain 2"/>
    <property type="match status" value="1"/>
</dbReference>
<dbReference type="Proteomes" id="UP000360750">
    <property type="component" value="Unassembled WGS sequence"/>
</dbReference>
<dbReference type="InterPro" id="IPR041583">
    <property type="entry name" value="TetR_C_31"/>
</dbReference>
<dbReference type="AlphaFoldDB" id="A0ABD7V5K5"/>
<reference evidence="4 5" key="1">
    <citation type="submission" date="2019-02" db="EMBL/GenBank/DDBJ databases">
        <authorList>
            <consortium name="Pathogen Informatics"/>
        </authorList>
    </citation>
    <scope>NUCLEOTIDE SEQUENCE [LARGE SCALE GENOMIC DNA]</scope>
    <source>
        <strain evidence="4 5">3012STDY6756503</strain>
    </source>
</reference>
<comment type="caution">
    <text evidence="4">The sequence shown here is derived from an EMBL/GenBank/DDBJ whole genome shotgun (WGS) entry which is preliminary data.</text>
</comment>
<feature type="DNA-binding region" description="H-T-H motif" evidence="2">
    <location>
        <begin position="37"/>
        <end position="56"/>
    </location>
</feature>
<dbReference type="Pfam" id="PF00440">
    <property type="entry name" value="TetR_N"/>
    <property type="match status" value="1"/>
</dbReference>
<dbReference type="InterPro" id="IPR001647">
    <property type="entry name" value="HTH_TetR"/>
</dbReference>
<dbReference type="PANTHER" id="PTHR30055:SF231">
    <property type="entry name" value="TRANSCRIPTIONAL REGULATORY PROTEIN (PROBABLY DEOR-FAMILY)-RELATED"/>
    <property type="match status" value="1"/>
</dbReference>
<feature type="domain" description="HTH tetR-type" evidence="3">
    <location>
        <begin position="14"/>
        <end position="74"/>
    </location>
</feature>
<dbReference type="Pfam" id="PF17940">
    <property type="entry name" value="TetR_C_31"/>
    <property type="match status" value="1"/>
</dbReference>
<dbReference type="SUPFAM" id="SSF46689">
    <property type="entry name" value="Homeodomain-like"/>
    <property type="match status" value="1"/>
</dbReference>
<evidence type="ECO:0000313" key="5">
    <source>
        <dbReference type="Proteomes" id="UP000360750"/>
    </source>
</evidence>
<dbReference type="PANTHER" id="PTHR30055">
    <property type="entry name" value="HTH-TYPE TRANSCRIPTIONAL REGULATOR RUTR"/>
    <property type="match status" value="1"/>
</dbReference>
<keyword evidence="1 2" id="KW-0238">DNA-binding</keyword>
<protein>
    <submittedName>
        <fullName evidence="4">DNA-binding transcriptional regulator</fullName>
    </submittedName>
</protein>
<name>A0ABD7V5K5_9ACTN</name>
<evidence type="ECO:0000313" key="4">
    <source>
        <dbReference type="EMBL" id="VFA89589.1"/>
    </source>
</evidence>
<dbReference type="InterPro" id="IPR050109">
    <property type="entry name" value="HTH-type_TetR-like_transc_reg"/>
</dbReference>
<sequence>MNHMMTSAATPKGTRRRSRLIEAAGELLLEGGFDAVRHRAVAERAQLPLASTTYYFESLDDLMAEAAASVCEHDEAAITERAKALPRRRRGTNATATALAEVFVGADTTIKQLSARYEMIALSARYPQLREVVTRRWRSLSTCHMDVLSKSGRIADPAHVAQLIGIEDGAIVGALGQTAIRPVDAVHDALLDVVDVLAPRE</sequence>
<organism evidence="4 5">
    <name type="scientific">Gordonia paraffinivorans</name>
    <dbReference type="NCBI Taxonomy" id="175628"/>
    <lineage>
        <taxon>Bacteria</taxon>
        <taxon>Bacillati</taxon>
        <taxon>Actinomycetota</taxon>
        <taxon>Actinomycetes</taxon>
        <taxon>Mycobacteriales</taxon>
        <taxon>Gordoniaceae</taxon>
        <taxon>Gordonia</taxon>
    </lineage>
</organism>
<dbReference type="InterPro" id="IPR009057">
    <property type="entry name" value="Homeodomain-like_sf"/>
</dbReference>
<dbReference type="GO" id="GO:0006355">
    <property type="term" value="P:regulation of DNA-templated transcription"/>
    <property type="evidence" value="ECO:0007669"/>
    <property type="project" value="UniProtKB-ARBA"/>
</dbReference>
<evidence type="ECO:0000256" key="2">
    <source>
        <dbReference type="PROSITE-ProRule" id="PRU00335"/>
    </source>
</evidence>
<evidence type="ECO:0000256" key="1">
    <source>
        <dbReference type="ARBA" id="ARBA00023125"/>
    </source>
</evidence>
<dbReference type="PROSITE" id="PS50977">
    <property type="entry name" value="HTH_TETR_2"/>
    <property type="match status" value="1"/>
</dbReference>
<dbReference type="EMBL" id="CAACYD010000007">
    <property type="protein sequence ID" value="VFA89589.1"/>
    <property type="molecule type" value="Genomic_DNA"/>
</dbReference>
<evidence type="ECO:0000259" key="3">
    <source>
        <dbReference type="PROSITE" id="PS50977"/>
    </source>
</evidence>
<gene>
    <name evidence="4" type="ORF">NCTC8139_03156</name>
</gene>
<dbReference type="GO" id="GO:0003677">
    <property type="term" value="F:DNA binding"/>
    <property type="evidence" value="ECO:0007669"/>
    <property type="project" value="UniProtKB-UniRule"/>
</dbReference>
<proteinExistence type="predicted"/>
<accession>A0ABD7V5K5</accession>